<feature type="domain" description="Major facilitator superfamily (MFS) profile" evidence="6">
    <location>
        <begin position="35"/>
        <end position="407"/>
    </location>
</feature>
<dbReference type="InterPro" id="IPR020846">
    <property type="entry name" value="MFS_dom"/>
</dbReference>
<dbReference type="PROSITE" id="PS00216">
    <property type="entry name" value="SUGAR_TRANSPORT_1"/>
    <property type="match status" value="1"/>
</dbReference>
<dbReference type="Gene3D" id="1.20.1250.20">
    <property type="entry name" value="MFS general substrate transporter like domains"/>
    <property type="match status" value="1"/>
</dbReference>
<dbReference type="PROSITE" id="PS50850">
    <property type="entry name" value="MFS"/>
    <property type="match status" value="1"/>
</dbReference>
<evidence type="ECO:0000256" key="3">
    <source>
        <dbReference type="ARBA" id="ARBA00022989"/>
    </source>
</evidence>
<accession>A0A537IPR7</accession>
<keyword evidence="2 5" id="KW-0812">Transmembrane</keyword>
<name>A0A537IPR7_9BACT</name>
<keyword evidence="3 5" id="KW-1133">Transmembrane helix</keyword>
<feature type="transmembrane region" description="Helical" evidence="5">
    <location>
        <begin position="159"/>
        <end position="183"/>
    </location>
</feature>
<evidence type="ECO:0000313" key="8">
    <source>
        <dbReference type="Proteomes" id="UP000318834"/>
    </source>
</evidence>
<evidence type="ECO:0000259" key="6">
    <source>
        <dbReference type="PROSITE" id="PS50850"/>
    </source>
</evidence>
<sequence>MNPSDDEPVLPGIAETLLRVPVFPRSRVPSVDRKLLLAATAAHFVNDFYVAFLAPLLPLVVAKFNLSLALAGLLATVLTTSAAMTQPLFGIMADRLNRRIFVILGPTLTVLAMGLMGLAPSYALLMALLLIAGTGTASFHPQGASTAGEASGHRKGAGLSLFVGGGELGYSLGPLVIALIVAARGLETTWLVALPGLAACLLLWRSIPSHRDPPHRPEGQTLTSDLAAAIRPLAVLWIVVVLRTVVISGYQTFLPLLLHQRGGSIVAGGAAVFLFGGIGAIGGVSGGTLSDRIGRRRIVALSLLLGTPLLLAFIHTGGPWAYVFLAGGGIALYLSVAVTIVMAQELLPHRASVASSIVMGLAWGTAGLSLTGIGALADAVGLDNALRLVLLLAVPALAAVAALPNAKQDAIG</sequence>
<dbReference type="GO" id="GO:0005886">
    <property type="term" value="C:plasma membrane"/>
    <property type="evidence" value="ECO:0007669"/>
    <property type="project" value="UniProtKB-SubCell"/>
</dbReference>
<gene>
    <name evidence="7" type="ORF">E6H05_09925</name>
</gene>
<feature type="transmembrane region" description="Helical" evidence="5">
    <location>
        <begin position="228"/>
        <end position="253"/>
    </location>
</feature>
<keyword evidence="4 5" id="KW-0472">Membrane</keyword>
<proteinExistence type="predicted"/>
<evidence type="ECO:0000256" key="4">
    <source>
        <dbReference type="ARBA" id="ARBA00023136"/>
    </source>
</evidence>
<comment type="subcellular location">
    <subcellularLocation>
        <location evidence="1">Cell membrane</location>
        <topology evidence="1">Multi-pass membrane protein</topology>
    </subcellularLocation>
</comment>
<feature type="transmembrane region" description="Helical" evidence="5">
    <location>
        <begin position="265"/>
        <end position="286"/>
    </location>
</feature>
<dbReference type="SUPFAM" id="SSF103473">
    <property type="entry name" value="MFS general substrate transporter"/>
    <property type="match status" value="1"/>
</dbReference>
<evidence type="ECO:0000256" key="1">
    <source>
        <dbReference type="ARBA" id="ARBA00004651"/>
    </source>
</evidence>
<feature type="transmembrane region" description="Helical" evidence="5">
    <location>
        <begin position="189"/>
        <end position="207"/>
    </location>
</feature>
<dbReference type="PANTHER" id="PTHR43129:SF1">
    <property type="entry name" value="FOSMIDOMYCIN RESISTANCE PROTEIN"/>
    <property type="match status" value="1"/>
</dbReference>
<dbReference type="InterPro" id="IPR011701">
    <property type="entry name" value="MFS"/>
</dbReference>
<evidence type="ECO:0000313" key="7">
    <source>
        <dbReference type="EMBL" id="TMI73343.1"/>
    </source>
</evidence>
<reference evidence="7 8" key="1">
    <citation type="journal article" date="2019" name="Nat. Microbiol.">
        <title>Mediterranean grassland soil C-N compound turnover is dependent on rainfall and depth, and is mediated by genomically divergent microorganisms.</title>
        <authorList>
            <person name="Diamond S."/>
            <person name="Andeer P.F."/>
            <person name="Li Z."/>
            <person name="Crits-Christoph A."/>
            <person name="Burstein D."/>
            <person name="Anantharaman K."/>
            <person name="Lane K.R."/>
            <person name="Thomas B.C."/>
            <person name="Pan C."/>
            <person name="Northen T.R."/>
            <person name="Banfield J.F."/>
        </authorList>
    </citation>
    <scope>NUCLEOTIDE SEQUENCE [LARGE SCALE GENOMIC DNA]</scope>
    <source>
        <strain evidence="7">NP_8</strain>
    </source>
</reference>
<dbReference type="GO" id="GO:0022857">
    <property type="term" value="F:transmembrane transporter activity"/>
    <property type="evidence" value="ECO:0007669"/>
    <property type="project" value="InterPro"/>
</dbReference>
<feature type="transmembrane region" description="Helical" evidence="5">
    <location>
        <begin position="35"/>
        <end position="58"/>
    </location>
</feature>
<dbReference type="Proteomes" id="UP000318834">
    <property type="component" value="Unassembled WGS sequence"/>
</dbReference>
<dbReference type="PANTHER" id="PTHR43129">
    <property type="entry name" value="FOSMIDOMYCIN RESISTANCE PROTEIN"/>
    <property type="match status" value="1"/>
</dbReference>
<protein>
    <submittedName>
        <fullName evidence="7">MFS transporter</fullName>
    </submittedName>
</protein>
<evidence type="ECO:0000256" key="2">
    <source>
        <dbReference type="ARBA" id="ARBA00022692"/>
    </source>
</evidence>
<dbReference type="CDD" id="cd17478">
    <property type="entry name" value="MFS_FsR"/>
    <property type="match status" value="1"/>
</dbReference>
<feature type="transmembrane region" description="Helical" evidence="5">
    <location>
        <begin position="64"/>
        <end position="84"/>
    </location>
</feature>
<dbReference type="InterPro" id="IPR005829">
    <property type="entry name" value="Sugar_transporter_CS"/>
</dbReference>
<dbReference type="AlphaFoldDB" id="A0A537IPR7"/>
<organism evidence="7 8">
    <name type="scientific">Candidatus Segetimicrobium genomatis</name>
    <dbReference type="NCBI Taxonomy" id="2569760"/>
    <lineage>
        <taxon>Bacteria</taxon>
        <taxon>Bacillati</taxon>
        <taxon>Candidatus Sysuimicrobiota</taxon>
        <taxon>Candidatus Sysuimicrobiia</taxon>
        <taxon>Candidatus Sysuimicrobiales</taxon>
        <taxon>Candidatus Segetimicrobiaceae</taxon>
        <taxon>Candidatus Segetimicrobium</taxon>
    </lineage>
</organism>
<dbReference type="EMBL" id="VBAP01000073">
    <property type="protein sequence ID" value="TMI73343.1"/>
    <property type="molecule type" value="Genomic_DNA"/>
</dbReference>
<feature type="transmembrane region" description="Helical" evidence="5">
    <location>
        <begin position="385"/>
        <end position="403"/>
    </location>
</feature>
<comment type="caution">
    <text evidence="7">The sequence shown here is derived from an EMBL/GenBank/DDBJ whole genome shotgun (WGS) entry which is preliminary data.</text>
</comment>
<dbReference type="InterPro" id="IPR036259">
    <property type="entry name" value="MFS_trans_sf"/>
</dbReference>
<dbReference type="Pfam" id="PF07690">
    <property type="entry name" value="MFS_1"/>
    <property type="match status" value="1"/>
</dbReference>
<feature type="transmembrane region" description="Helical" evidence="5">
    <location>
        <begin position="353"/>
        <end position="373"/>
    </location>
</feature>
<evidence type="ECO:0000256" key="5">
    <source>
        <dbReference type="SAM" id="Phobius"/>
    </source>
</evidence>
<feature type="transmembrane region" description="Helical" evidence="5">
    <location>
        <begin position="320"/>
        <end position="341"/>
    </location>
</feature>
<feature type="transmembrane region" description="Helical" evidence="5">
    <location>
        <begin position="298"/>
        <end position="314"/>
    </location>
</feature>